<accession>A0A449BC16</accession>
<proteinExistence type="predicted"/>
<keyword evidence="2" id="KW-1185">Reference proteome</keyword>
<protein>
    <submittedName>
        <fullName evidence="1">Uncharacterized protein</fullName>
    </submittedName>
</protein>
<dbReference type="Gene3D" id="3.40.50.11110">
    <property type="entry name" value="Sialyltransferase, C-terminal GT-B Rossman nucleotide-binding domain"/>
    <property type="match status" value="1"/>
</dbReference>
<organism evidence="1 2">
    <name type="scientific">Haploplasma axanthum</name>
    <name type="common">Acholeplasma axanthum</name>
    <dbReference type="NCBI Taxonomy" id="29552"/>
    <lineage>
        <taxon>Bacteria</taxon>
        <taxon>Bacillati</taxon>
        <taxon>Mycoplasmatota</taxon>
        <taxon>Mollicutes</taxon>
        <taxon>Acholeplasmatales</taxon>
        <taxon>Acholeplasmataceae</taxon>
        <taxon>Haploplasma</taxon>
    </lineage>
</organism>
<dbReference type="RefSeq" id="WP_026390112.1">
    <property type="nucleotide sequence ID" value="NZ_LR215048.1"/>
</dbReference>
<gene>
    <name evidence="1" type="ORF">NCTC10138_00329</name>
</gene>
<reference evidence="1 2" key="1">
    <citation type="submission" date="2019-01" db="EMBL/GenBank/DDBJ databases">
        <authorList>
            <consortium name="Pathogen Informatics"/>
        </authorList>
    </citation>
    <scope>NUCLEOTIDE SEQUENCE [LARGE SCALE GENOMIC DNA]</scope>
    <source>
        <strain evidence="1 2">NCTC10138</strain>
    </source>
</reference>
<dbReference type="Proteomes" id="UP000289841">
    <property type="component" value="Chromosome"/>
</dbReference>
<dbReference type="AlphaFoldDB" id="A0A449BC16"/>
<dbReference type="EMBL" id="LR215048">
    <property type="protein sequence ID" value="VEU79976.1"/>
    <property type="molecule type" value="Genomic_DNA"/>
</dbReference>
<sequence>MKRRSYVALFIITVFVLVGCKKQEISMYANGKEFDKSFESNENVELTWSFKGEVKINNEIIESGYTLTKDGEYELVYGNKNIEKTVNITINKEKTKLFLNGKEINNEYLSNEEIRVSWVGIMEYVKLDGVDINQNYLIENDGEYQLEYKDSTIKTIKVIKNSEDILISINGSVTNDNSQTKDDVTITWTFLGEVQVNGVQIEKGHVLNENGEYKITYGNGKIKKNIIIVINKEEPKILINGKTVSEEYLTNEEVRISWTGIIKYIKINDEIIEQNHLITTDGEYIIKYYIDEEKELLINKNSVQPEISFFDINGNIIEDIENNNMTFTINTNPNVNISVNGENIFVNQRFYDIGKYNVVVEDKFGNSNLKSIFINDLYEKSNYNMVYTYATLPTLYATLDIVKNDHPGFMWYGRTGTISESELRNSNQNIVFSGHTGDPASLKNKAIRSEGHEYIKNVLKEDKNAFFNLYVDDFRHWVEFALFDEIGIGSNRYEVIYISDGTYTYTKKYSFMQGSNDYNTFLNLIKDRRELSENLKSNILNISESGDYLGETIDHYDDYILIGTMNSNIHYWMQYPEFMPKLDSNISNNMKYANIEEVLPENLYSKLDSAEKEIFLKIIGLDKAVFDEEYFSDTTKKYLVITGTNPPDGKLGEANFINMLDQVIELYSDEYNFVFKPHPSGIPTTIYYPSVYDKLVQENIKILPGRLPMEVLTWVYPEFALGGFNSSLYMSAPKGNTLFFFTINETTLISPIKELYSLLFSNAVFIQPKP</sequence>
<dbReference type="KEGG" id="aaxa:NCTC10138_00329"/>
<name>A0A449BC16_HAPAX</name>
<evidence type="ECO:0000313" key="2">
    <source>
        <dbReference type="Proteomes" id="UP000289841"/>
    </source>
</evidence>
<dbReference type="PROSITE" id="PS51257">
    <property type="entry name" value="PROKAR_LIPOPROTEIN"/>
    <property type="match status" value="1"/>
</dbReference>
<evidence type="ECO:0000313" key="1">
    <source>
        <dbReference type="EMBL" id="VEU79976.1"/>
    </source>
</evidence>
<dbReference type="SUPFAM" id="SSF53756">
    <property type="entry name" value="UDP-Glycosyltransferase/glycogen phosphorylase"/>
    <property type="match status" value="1"/>
</dbReference>